<reference evidence="2" key="1">
    <citation type="submission" date="2020-05" db="EMBL/GenBank/DDBJ databases">
        <title>WGS assembly of Panicum virgatum.</title>
        <authorList>
            <person name="Lovell J.T."/>
            <person name="Jenkins J."/>
            <person name="Shu S."/>
            <person name="Juenger T.E."/>
            <person name="Schmutz J."/>
        </authorList>
    </citation>
    <scope>NUCLEOTIDE SEQUENCE</scope>
    <source>
        <strain evidence="2">AP13</strain>
    </source>
</reference>
<dbReference type="Proteomes" id="UP000823388">
    <property type="component" value="Chromosome 6K"/>
</dbReference>
<name>A0A8T0RER3_PANVG</name>
<protein>
    <submittedName>
        <fullName evidence="2">Uncharacterized protein</fullName>
    </submittedName>
</protein>
<gene>
    <name evidence="2" type="ORF">PVAP13_6KG233724</name>
</gene>
<dbReference type="EMBL" id="CM029047">
    <property type="protein sequence ID" value="KAG2583595.1"/>
    <property type="molecule type" value="Genomic_DNA"/>
</dbReference>
<evidence type="ECO:0000313" key="2">
    <source>
        <dbReference type="EMBL" id="KAG2583595.1"/>
    </source>
</evidence>
<feature type="region of interest" description="Disordered" evidence="1">
    <location>
        <begin position="1"/>
        <end position="32"/>
    </location>
</feature>
<sequence length="111" mass="12229">MGARKTRVSDNIRGGGGTWAARPRLPKIDGPSNVRRAVCGHWDFRRSTEAASPTPPTQLPMCPQRVMPCRPAAMLPPLRPSSCHSAAMLPPLHPSLRRPLADCFRIKATRR</sequence>
<organism evidence="2 3">
    <name type="scientific">Panicum virgatum</name>
    <name type="common">Blackwell switchgrass</name>
    <dbReference type="NCBI Taxonomy" id="38727"/>
    <lineage>
        <taxon>Eukaryota</taxon>
        <taxon>Viridiplantae</taxon>
        <taxon>Streptophyta</taxon>
        <taxon>Embryophyta</taxon>
        <taxon>Tracheophyta</taxon>
        <taxon>Spermatophyta</taxon>
        <taxon>Magnoliopsida</taxon>
        <taxon>Liliopsida</taxon>
        <taxon>Poales</taxon>
        <taxon>Poaceae</taxon>
        <taxon>PACMAD clade</taxon>
        <taxon>Panicoideae</taxon>
        <taxon>Panicodae</taxon>
        <taxon>Paniceae</taxon>
        <taxon>Panicinae</taxon>
        <taxon>Panicum</taxon>
        <taxon>Panicum sect. Hiantes</taxon>
    </lineage>
</organism>
<accession>A0A8T0RER3</accession>
<evidence type="ECO:0000256" key="1">
    <source>
        <dbReference type="SAM" id="MobiDB-lite"/>
    </source>
</evidence>
<proteinExistence type="predicted"/>
<evidence type="ECO:0000313" key="3">
    <source>
        <dbReference type="Proteomes" id="UP000823388"/>
    </source>
</evidence>
<keyword evidence="3" id="KW-1185">Reference proteome</keyword>
<comment type="caution">
    <text evidence="2">The sequence shown here is derived from an EMBL/GenBank/DDBJ whole genome shotgun (WGS) entry which is preliminary data.</text>
</comment>
<dbReference type="AlphaFoldDB" id="A0A8T0RER3"/>